<dbReference type="AlphaFoldDB" id="A0A1F7RW79"/>
<name>A0A1F7RW79_9BACT</name>
<dbReference type="EMBL" id="MGDD01000159">
    <property type="protein sequence ID" value="OGL45829.1"/>
    <property type="molecule type" value="Genomic_DNA"/>
</dbReference>
<evidence type="ECO:0000313" key="2">
    <source>
        <dbReference type="Proteomes" id="UP000179266"/>
    </source>
</evidence>
<accession>A0A1F7RW79</accession>
<comment type="caution">
    <text evidence="1">The sequence shown here is derived from an EMBL/GenBank/DDBJ whole genome shotgun (WGS) entry which is preliminary data.</text>
</comment>
<evidence type="ECO:0000313" key="1">
    <source>
        <dbReference type="EMBL" id="OGL45829.1"/>
    </source>
</evidence>
<organism evidence="1 2">
    <name type="scientific">Candidatus Schekmanbacteria bacterium RBG_13_48_7</name>
    <dbReference type="NCBI Taxonomy" id="1817878"/>
    <lineage>
        <taxon>Bacteria</taxon>
        <taxon>Candidatus Schekmaniibacteriota</taxon>
    </lineage>
</organism>
<dbReference type="Proteomes" id="UP000179266">
    <property type="component" value="Unassembled WGS sequence"/>
</dbReference>
<reference evidence="1 2" key="1">
    <citation type="journal article" date="2016" name="Nat. Commun.">
        <title>Thousands of microbial genomes shed light on interconnected biogeochemical processes in an aquifer system.</title>
        <authorList>
            <person name="Anantharaman K."/>
            <person name="Brown C.T."/>
            <person name="Hug L.A."/>
            <person name="Sharon I."/>
            <person name="Castelle C.J."/>
            <person name="Probst A.J."/>
            <person name="Thomas B.C."/>
            <person name="Singh A."/>
            <person name="Wilkins M.J."/>
            <person name="Karaoz U."/>
            <person name="Brodie E.L."/>
            <person name="Williams K.H."/>
            <person name="Hubbard S.S."/>
            <person name="Banfield J.F."/>
        </authorList>
    </citation>
    <scope>NUCLEOTIDE SEQUENCE [LARGE SCALE GENOMIC DNA]</scope>
</reference>
<gene>
    <name evidence="1" type="ORF">A2161_15140</name>
</gene>
<sequence length="100" mass="11583">MSLKLCEIIKRIDTIEIAGMDETHEHVTDIGTMFRFVKVDVFSVGYSHFQSSFNNVGVRRRTGNFKKLSERIPEFDRVSDCFTRAGIGFDLFCINLFRKP</sequence>
<protein>
    <submittedName>
        <fullName evidence="1">Uncharacterized protein</fullName>
    </submittedName>
</protein>
<proteinExistence type="predicted"/>